<dbReference type="Proteomes" id="UP000051952">
    <property type="component" value="Unassembled WGS sequence"/>
</dbReference>
<organism evidence="2 3">
    <name type="scientific">Bodo saltans</name>
    <name type="common">Flagellated protozoan</name>
    <dbReference type="NCBI Taxonomy" id="75058"/>
    <lineage>
        <taxon>Eukaryota</taxon>
        <taxon>Discoba</taxon>
        <taxon>Euglenozoa</taxon>
        <taxon>Kinetoplastea</taxon>
        <taxon>Metakinetoplastina</taxon>
        <taxon>Eubodonida</taxon>
        <taxon>Bodonidae</taxon>
        <taxon>Bodo</taxon>
    </lineage>
</organism>
<evidence type="ECO:0000256" key="1">
    <source>
        <dbReference type="SAM" id="MobiDB-lite"/>
    </source>
</evidence>
<keyword evidence="3" id="KW-1185">Reference proteome</keyword>
<evidence type="ECO:0000313" key="3">
    <source>
        <dbReference type="Proteomes" id="UP000051952"/>
    </source>
</evidence>
<dbReference type="AlphaFoldDB" id="A0A0S4JKF0"/>
<proteinExistence type="predicted"/>
<accession>A0A0S4JKF0</accession>
<feature type="region of interest" description="Disordered" evidence="1">
    <location>
        <begin position="11"/>
        <end position="83"/>
    </location>
</feature>
<reference evidence="3" key="1">
    <citation type="submission" date="2015-09" db="EMBL/GenBank/DDBJ databases">
        <authorList>
            <consortium name="Pathogen Informatics"/>
        </authorList>
    </citation>
    <scope>NUCLEOTIDE SEQUENCE [LARGE SCALE GENOMIC DNA]</scope>
    <source>
        <strain evidence="3">Lake Konstanz</strain>
    </source>
</reference>
<protein>
    <submittedName>
        <fullName evidence="2">Uncharacterized protein</fullName>
    </submittedName>
</protein>
<sequence>MVQFIKVVYQQPRLSRERPPARPQNPTEMQREFDLAGKLGSPNSVPPEPGAVTAKPGAKAPPPALRPPKAPKPSESNAASGVDPYLGELPPADFFVLPMPKGFDAAIMQYVFLLRSKKLRLEHCKALFTAELEPLGKRISCNNNVNVVSSYSLEALVPQIRDTTTLESNLQKIRQAEDQAFLAKRAQSVPPSSAGKR</sequence>
<feature type="compositionally biased region" description="Pro residues" evidence="1">
    <location>
        <begin position="59"/>
        <end position="71"/>
    </location>
</feature>
<name>A0A0S4JKF0_BODSA</name>
<gene>
    <name evidence="2" type="ORF">BSAL_35050</name>
</gene>
<evidence type="ECO:0000313" key="2">
    <source>
        <dbReference type="EMBL" id="CUG91975.1"/>
    </source>
</evidence>
<dbReference type="EMBL" id="CYKH01001988">
    <property type="protein sequence ID" value="CUG91975.1"/>
    <property type="molecule type" value="Genomic_DNA"/>
</dbReference>
<dbReference type="VEuPathDB" id="TriTrypDB:BSAL_35050"/>